<feature type="region of interest" description="Disordered" evidence="1">
    <location>
        <begin position="66"/>
        <end position="88"/>
    </location>
</feature>
<reference evidence="2 3" key="1">
    <citation type="submission" date="2024-10" db="EMBL/GenBank/DDBJ databases">
        <title>The Natural Products Discovery Center: Release of the First 8490 Sequenced Strains for Exploring Actinobacteria Biosynthetic Diversity.</title>
        <authorList>
            <person name="Kalkreuter E."/>
            <person name="Kautsar S.A."/>
            <person name="Yang D."/>
            <person name="Bader C.D."/>
            <person name="Teijaro C.N."/>
            <person name="Fluegel L."/>
            <person name="Davis C.M."/>
            <person name="Simpson J.R."/>
            <person name="Lauterbach L."/>
            <person name="Steele A.D."/>
            <person name="Gui C."/>
            <person name="Meng S."/>
            <person name="Li G."/>
            <person name="Viehrig K."/>
            <person name="Ye F."/>
            <person name="Su P."/>
            <person name="Kiefer A.F."/>
            <person name="Nichols A."/>
            <person name="Cepeda A.J."/>
            <person name="Yan W."/>
            <person name="Fan B."/>
            <person name="Jiang Y."/>
            <person name="Adhikari A."/>
            <person name="Zheng C.-J."/>
            <person name="Schuster L."/>
            <person name="Cowan T.M."/>
            <person name="Smanski M.J."/>
            <person name="Chevrette M.G."/>
            <person name="De Carvalho L.P.S."/>
            <person name="Shen B."/>
        </authorList>
    </citation>
    <scope>NUCLEOTIDE SEQUENCE [LARGE SCALE GENOMIC DNA]</scope>
    <source>
        <strain evidence="2 3">NPDC018013</strain>
    </source>
</reference>
<accession>A0ABW7RFU0</accession>
<dbReference type="EMBL" id="JBIRGH010000013">
    <property type="protein sequence ID" value="MFH8586920.1"/>
    <property type="molecule type" value="Genomic_DNA"/>
</dbReference>
<evidence type="ECO:0000313" key="2">
    <source>
        <dbReference type="EMBL" id="MFH8586920.1"/>
    </source>
</evidence>
<organism evidence="2 3">
    <name type="scientific">Streptomyces celluloflavus</name>
    <dbReference type="NCBI Taxonomy" id="58344"/>
    <lineage>
        <taxon>Bacteria</taxon>
        <taxon>Bacillati</taxon>
        <taxon>Actinomycetota</taxon>
        <taxon>Actinomycetes</taxon>
        <taxon>Kitasatosporales</taxon>
        <taxon>Streptomycetaceae</taxon>
        <taxon>Streptomyces</taxon>
    </lineage>
</organism>
<name>A0ABW7RFU0_9ACTN</name>
<gene>
    <name evidence="2" type="ORF">ACH4GP_21380</name>
</gene>
<comment type="caution">
    <text evidence="2">The sequence shown here is derived from an EMBL/GenBank/DDBJ whole genome shotgun (WGS) entry which is preliminary data.</text>
</comment>
<dbReference type="RefSeq" id="WP_397674015.1">
    <property type="nucleotide sequence ID" value="NZ_JBIRGH010000013.1"/>
</dbReference>
<evidence type="ECO:0000313" key="3">
    <source>
        <dbReference type="Proteomes" id="UP001610990"/>
    </source>
</evidence>
<keyword evidence="3" id="KW-1185">Reference proteome</keyword>
<dbReference type="Pfam" id="PF07592">
    <property type="entry name" value="DDE_Tnp_ISAZ013"/>
    <property type="match status" value="1"/>
</dbReference>
<evidence type="ECO:0000256" key="1">
    <source>
        <dbReference type="SAM" id="MobiDB-lite"/>
    </source>
</evidence>
<dbReference type="Proteomes" id="UP001610990">
    <property type="component" value="Unassembled WGS sequence"/>
</dbReference>
<proteinExistence type="predicted"/>
<dbReference type="InterPro" id="IPR011518">
    <property type="entry name" value="Transposase_36"/>
</dbReference>
<feature type="compositionally biased region" description="Basic residues" evidence="1">
    <location>
        <begin position="75"/>
        <end position="84"/>
    </location>
</feature>
<sequence>MLISKSASRQLAARLGALLPHLNERQRRLLLAAEARELGHGGIRAVSRVAGVSETTVRKGIAELDEEPTPFPAGRIRRPGGGRRKATEKDPKLLPALLALVEPDERGDPMSPLRWTTKSLRNLAAELTEQGHTVSATTLGKLLRENGFSLQGNAKTLEGKQHPDRDAQFRYINDQVKEHQASGEPVISVDTKKKEMIGAYHNAGREWRPKGEPIDVEDHSLFFRGEIQQAIPYGIYDIAANTGWVNVGVDHDTSAFAVASIRRWWEKRGQDVYPRAKSLLITADSGGSNSPRYRLWKSELAALAEETGLAITVCHFPPGTSKWNKVEHRLFSHITMNWRGRPLTSHEVVIKTIESTRTRSGLRVEAELDTGEYPTGITVSKEYLDSLPIHPHETRGSWNYTVQPHGRCTAAQKGGSGPRVIPSEVLEMLSHPVLTGMSREELDRLIELLAPAQAAKAEQRAYNRRGGRRRRAKGAGGWTVMTPEARIIATLIYVREICPMPVLQDLLGVARTAMQKATRETRTLLTEHNYPVRAIALRLTTAQAVRDYVASAGSLQEVDPQEALRHPALTGMSRDELDAITARLATRYQARLQELRRKHRGAELKKDPGLVVYRKITDEGRVLAAILAMRQIATRPTIAALFNVSPRTIGNALRELRPLLQEDGYNPTPIHRRQRLYSAEEVLRYVESMKESNAHTEP</sequence>
<protein>
    <submittedName>
        <fullName evidence="2">ISAzo13 family transposase</fullName>
    </submittedName>
</protein>
<dbReference type="NCBIfam" id="NF033519">
    <property type="entry name" value="transpos_ISAzo13"/>
    <property type="match status" value="1"/>
</dbReference>